<keyword evidence="10" id="KW-1185">Reference proteome</keyword>
<name>A0A858U1B4_9MOLU</name>
<gene>
    <name evidence="9" type="ORF">HGG64_00495</name>
</gene>
<reference evidence="9 10" key="1">
    <citation type="submission" date="2020-04" db="EMBL/GenBank/DDBJ databases">
        <title>Novel Mycoplasma species detected in Phocoena phocoena (harbor porpoise) from the USA.</title>
        <authorList>
            <person name="Volokhov D.V."/>
        </authorList>
    </citation>
    <scope>NUCLEOTIDE SEQUENCE [LARGE SCALE GENOMIC DNA]</scope>
    <source>
        <strain evidence="9 10">C264-NAS</strain>
    </source>
</reference>
<dbReference type="CDD" id="cd06261">
    <property type="entry name" value="TM_PBP2"/>
    <property type="match status" value="1"/>
</dbReference>
<dbReference type="EMBL" id="CP051480">
    <property type="protein sequence ID" value="QJG66202.1"/>
    <property type="molecule type" value="Genomic_DNA"/>
</dbReference>
<dbReference type="Pfam" id="PF00528">
    <property type="entry name" value="BPD_transp_1"/>
    <property type="match status" value="1"/>
</dbReference>
<dbReference type="PROSITE" id="PS50928">
    <property type="entry name" value="ABC_TM1"/>
    <property type="match status" value="2"/>
</dbReference>
<keyword evidence="6 7" id="KW-0472">Membrane</keyword>
<comment type="subcellular location">
    <subcellularLocation>
        <location evidence="1 7">Cell membrane</location>
        <topology evidence="1 7">Multi-pass membrane protein</topology>
    </subcellularLocation>
</comment>
<dbReference type="InterPro" id="IPR035906">
    <property type="entry name" value="MetI-like_sf"/>
</dbReference>
<organism evidence="9 10">
    <name type="scientific">Mycoplasma phocoeninasale</name>
    <dbReference type="NCBI Taxonomy" id="2726117"/>
    <lineage>
        <taxon>Bacteria</taxon>
        <taxon>Bacillati</taxon>
        <taxon>Mycoplasmatota</taxon>
        <taxon>Mollicutes</taxon>
        <taxon>Mycoplasmataceae</taxon>
        <taxon>Mycoplasma</taxon>
    </lineage>
</organism>
<sequence>MKSNTEKIKYKSTLNFQKFINYFQPKFIDINGQKVVKKFPWNKILWSLVALVLISLIISLIRPDFQNWTKFWKSIGNFFEVNKVIQIGSAKITPYQTFLRSLQLLWRTISYSVLGTLLGIIISVPVALLSARNFIKNKFIYYPSRFIMSIIRAVPPVVFAFIFWFLFSSSLAATISIAIFVASIMSKWLYEDLDTYDVSAYAGIQSIGNGKIIAFKASIFPYLIKRIFSYGFYSFEMVIRFAAILSIVGISTIGELLADNYATINNYSHMSIVIWILVSFMVLLEFVNSLIKKYFLEFSAKHPNIDEKLPYEERVKSLKSQKPKTYIWKIIFAVALLALVAASLSQISWSLGNAVKIRQFKVGISKLFNPDWTLFQTWTNTKTNPVVLGMEALLVAFAATVIGFIFAFVIGILAAKNINKYFAYPFKLIIITVRAIPAFTFALLFLILSKDSKIFAGALALGFHSIGMLGKLVMESVEKIPNKVFQSLDSLGSSWFQKIYYGVVKAILPQALSNFLYRVELNFKTTVIIGAVGASNFGFQISIYSSQFQDWDKLSSYLIFTIITVLIIEQISNLIRNKLIKGYFFSENSWVKKQMNKSTFLKALAVSLINEEKFLYEIKYANYLVAKYNLEKLKVLADFNRNKSLNLENYSKIVLEEKAYHLAFKHKYRELVNSLKKIKADAYRKTKNNISKEIKRFQFIKRHRIASKSANIAGEKYLESFSGV</sequence>
<feature type="transmembrane region" description="Helical" evidence="7">
    <location>
        <begin position="230"/>
        <end position="252"/>
    </location>
</feature>
<comment type="similarity">
    <text evidence="7">Belongs to the binding-protein-dependent transport system permease family.</text>
</comment>
<evidence type="ECO:0000259" key="8">
    <source>
        <dbReference type="PROSITE" id="PS50928"/>
    </source>
</evidence>
<proteinExistence type="inferred from homology"/>
<evidence type="ECO:0000256" key="2">
    <source>
        <dbReference type="ARBA" id="ARBA00022448"/>
    </source>
</evidence>
<feature type="transmembrane region" description="Helical" evidence="7">
    <location>
        <begin position="426"/>
        <end position="448"/>
    </location>
</feature>
<dbReference type="Gene3D" id="1.10.3720.10">
    <property type="entry name" value="MetI-like"/>
    <property type="match status" value="2"/>
</dbReference>
<dbReference type="GO" id="GO:0005886">
    <property type="term" value="C:plasma membrane"/>
    <property type="evidence" value="ECO:0007669"/>
    <property type="project" value="UniProtKB-SubCell"/>
</dbReference>
<dbReference type="GO" id="GO:0055085">
    <property type="term" value="P:transmembrane transport"/>
    <property type="evidence" value="ECO:0007669"/>
    <property type="project" value="InterPro"/>
</dbReference>
<dbReference type="PANTHER" id="PTHR30043">
    <property type="entry name" value="PHOSPHONATES TRANSPORT SYSTEM PERMEASE PROTEIN"/>
    <property type="match status" value="1"/>
</dbReference>
<evidence type="ECO:0000256" key="1">
    <source>
        <dbReference type="ARBA" id="ARBA00004651"/>
    </source>
</evidence>
<dbReference type="PANTHER" id="PTHR30043:SF1">
    <property type="entry name" value="ABC TRANSPORT SYSTEM PERMEASE PROTEIN P69"/>
    <property type="match status" value="1"/>
</dbReference>
<evidence type="ECO:0000256" key="6">
    <source>
        <dbReference type="ARBA" id="ARBA00023136"/>
    </source>
</evidence>
<protein>
    <submittedName>
        <fullName evidence="9">ABC transporter permease subunit</fullName>
    </submittedName>
</protein>
<dbReference type="SUPFAM" id="SSF161098">
    <property type="entry name" value="MetI-like"/>
    <property type="match status" value="2"/>
</dbReference>
<evidence type="ECO:0000256" key="7">
    <source>
        <dbReference type="RuleBase" id="RU363032"/>
    </source>
</evidence>
<evidence type="ECO:0000313" key="9">
    <source>
        <dbReference type="EMBL" id="QJG66202.1"/>
    </source>
</evidence>
<feature type="transmembrane region" description="Helical" evidence="7">
    <location>
        <begin position="44"/>
        <end position="61"/>
    </location>
</feature>
<feature type="domain" description="ABC transmembrane type-1" evidence="8">
    <location>
        <begin position="105"/>
        <end position="288"/>
    </location>
</feature>
<dbReference type="Proteomes" id="UP000501728">
    <property type="component" value="Chromosome"/>
</dbReference>
<evidence type="ECO:0000313" key="10">
    <source>
        <dbReference type="Proteomes" id="UP000501728"/>
    </source>
</evidence>
<feature type="transmembrane region" description="Helical" evidence="7">
    <location>
        <begin position="272"/>
        <end position="291"/>
    </location>
</feature>
<dbReference type="RefSeq" id="WP_169580026.1">
    <property type="nucleotide sequence ID" value="NZ_CP051480.1"/>
</dbReference>
<dbReference type="InterPro" id="IPR000515">
    <property type="entry name" value="MetI-like"/>
</dbReference>
<feature type="transmembrane region" description="Helical" evidence="7">
    <location>
        <begin position="109"/>
        <end position="129"/>
    </location>
</feature>
<dbReference type="AlphaFoldDB" id="A0A858U1B4"/>
<keyword evidence="5 7" id="KW-1133">Transmembrane helix</keyword>
<feature type="transmembrane region" description="Helical" evidence="7">
    <location>
        <begin position="326"/>
        <end position="349"/>
    </location>
</feature>
<feature type="transmembrane region" description="Helical" evidence="7">
    <location>
        <begin position="526"/>
        <end position="545"/>
    </location>
</feature>
<evidence type="ECO:0000256" key="3">
    <source>
        <dbReference type="ARBA" id="ARBA00022475"/>
    </source>
</evidence>
<dbReference type="KEGG" id="mphn:HGG64_00495"/>
<feature type="transmembrane region" description="Helical" evidence="7">
    <location>
        <begin position="557"/>
        <end position="575"/>
    </location>
</feature>
<keyword evidence="3" id="KW-1003">Cell membrane</keyword>
<feature type="transmembrane region" description="Helical" evidence="7">
    <location>
        <begin position="454"/>
        <end position="473"/>
    </location>
</feature>
<accession>A0A858U1B4</accession>
<evidence type="ECO:0000256" key="5">
    <source>
        <dbReference type="ARBA" id="ARBA00022989"/>
    </source>
</evidence>
<feature type="domain" description="ABC transmembrane type-1" evidence="8">
    <location>
        <begin position="389"/>
        <end position="572"/>
    </location>
</feature>
<feature type="transmembrane region" description="Helical" evidence="7">
    <location>
        <begin position="392"/>
        <end position="414"/>
    </location>
</feature>
<evidence type="ECO:0000256" key="4">
    <source>
        <dbReference type="ARBA" id="ARBA00022692"/>
    </source>
</evidence>
<keyword evidence="2 7" id="KW-0813">Transport</keyword>
<keyword evidence="4 7" id="KW-0812">Transmembrane</keyword>